<evidence type="ECO:0000259" key="10">
    <source>
        <dbReference type="PROSITE" id="PS50262"/>
    </source>
</evidence>
<keyword evidence="5 9" id="KW-0472">Membrane</keyword>
<evidence type="ECO:0000256" key="2">
    <source>
        <dbReference type="ARBA" id="ARBA00022692"/>
    </source>
</evidence>
<keyword evidence="3 9" id="KW-1133">Transmembrane helix</keyword>
<evidence type="ECO:0000256" key="3">
    <source>
        <dbReference type="ARBA" id="ARBA00022989"/>
    </source>
</evidence>
<dbReference type="PANTHER" id="PTHR24243:SF213">
    <property type="entry name" value="G-PROTEIN COUPLED RECEPTORS FAMILY 1 PROFILE DOMAIN-CONTAINING PROTEIN"/>
    <property type="match status" value="1"/>
</dbReference>
<evidence type="ECO:0000256" key="1">
    <source>
        <dbReference type="ARBA" id="ARBA00004141"/>
    </source>
</evidence>
<dbReference type="InterPro" id="IPR000276">
    <property type="entry name" value="GPCR_Rhodpsn"/>
</dbReference>
<dbReference type="PROSITE" id="PS50262">
    <property type="entry name" value="G_PROTEIN_RECEP_F1_2"/>
    <property type="match status" value="1"/>
</dbReference>
<accession>A0A8S1EPB7</accession>
<proteinExistence type="inferred from homology"/>
<name>A0A8S1EPB7_9PELO</name>
<protein>
    <recommendedName>
        <fullName evidence="10">G-protein coupled receptors family 1 profile domain-containing protein</fullName>
    </recommendedName>
</protein>
<evidence type="ECO:0000256" key="4">
    <source>
        <dbReference type="ARBA" id="ARBA00023040"/>
    </source>
</evidence>
<evidence type="ECO:0000256" key="7">
    <source>
        <dbReference type="ARBA" id="ARBA00023224"/>
    </source>
</evidence>
<feature type="transmembrane region" description="Helical" evidence="9">
    <location>
        <begin position="190"/>
        <end position="208"/>
    </location>
</feature>
<feature type="transmembrane region" description="Helical" evidence="9">
    <location>
        <begin position="251"/>
        <end position="275"/>
    </location>
</feature>
<dbReference type="InterPro" id="IPR017452">
    <property type="entry name" value="GPCR_Rhodpsn_7TM"/>
</dbReference>
<dbReference type="PROSITE" id="PS00237">
    <property type="entry name" value="G_PROTEIN_RECEP_F1_1"/>
    <property type="match status" value="1"/>
</dbReference>
<dbReference type="Proteomes" id="UP000494206">
    <property type="component" value="Unassembled WGS sequence"/>
</dbReference>
<dbReference type="GO" id="GO:0005886">
    <property type="term" value="C:plasma membrane"/>
    <property type="evidence" value="ECO:0007669"/>
    <property type="project" value="TreeGrafter"/>
</dbReference>
<comment type="similarity">
    <text evidence="8">Belongs to the G-protein coupled receptor 1 family.</text>
</comment>
<organism evidence="11 12">
    <name type="scientific">Caenorhabditis bovis</name>
    <dbReference type="NCBI Taxonomy" id="2654633"/>
    <lineage>
        <taxon>Eukaryota</taxon>
        <taxon>Metazoa</taxon>
        <taxon>Ecdysozoa</taxon>
        <taxon>Nematoda</taxon>
        <taxon>Chromadorea</taxon>
        <taxon>Rhabditida</taxon>
        <taxon>Rhabditina</taxon>
        <taxon>Rhabditomorpha</taxon>
        <taxon>Rhabditoidea</taxon>
        <taxon>Rhabditidae</taxon>
        <taxon>Peloderinae</taxon>
        <taxon>Caenorhabditis</taxon>
    </lineage>
</organism>
<dbReference type="GO" id="GO:0008188">
    <property type="term" value="F:neuropeptide receptor activity"/>
    <property type="evidence" value="ECO:0007669"/>
    <property type="project" value="TreeGrafter"/>
</dbReference>
<feature type="transmembrane region" description="Helical" evidence="9">
    <location>
        <begin position="156"/>
        <end position="178"/>
    </location>
</feature>
<keyword evidence="6 8" id="KW-0675">Receptor</keyword>
<feature type="transmembrane region" description="Helical" evidence="9">
    <location>
        <begin position="74"/>
        <end position="94"/>
    </location>
</feature>
<feature type="transmembrane region" description="Helical" evidence="9">
    <location>
        <begin position="338"/>
        <end position="362"/>
    </location>
</feature>
<keyword evidence="4 8" id="KW-0297">G-protein coupled receptor</keyword>
<dbReference type="Gene3D" id="1.20.1070.10">
    <property type="entry name" value="Rhodopsin 7-helix transmembrane proteins"/>
    <property type="match status" value="1"/>
</dbReference>
<dbReference type="OrthoDB" id="5962705at2759"/>
<reference evidence="11 12" key="1">
    <citation type="submission" date="2020-04" db="EMBL/GenBank/DDBJ databases">
        <authorList>
            <person name="Laetsch R D."/>
            <person name="Stevens L."/>
            <person name="Kumar S."/>
            <person name="Blaxter L. M."/>
        </authorList>
    </citation>
    <scope>NUCLEOTIDE SEQUENCE [LARGE SCALE GENOMIC DNA]</scope>
</reference>
<comment type="caution">
    <text evidence="11">The sequence shown here is derived from an EMBL/GenBank/DDBJ whole genome shotgun (WGS) entry which is preliminary data.</text>
</comment>
<dbReference type="SUPFAM" id="SSF81321">
    <property type="entry name" value="Family A G protein-coupled receptor-like"/>
    <property type="match status" value="1"/>
</dbReference>
<dbReference type="AlphaFoldDB" id="A0A8S1EPB7"/>
<gene>
    <name evidence="11" type="ORF">CBOVIS_LOCUS2728</name>
</gene>
<evidence type="ECO:0000256" key="8">
    <source>
        <dbReference type="RuleBase" id="RU000688"/>
    </source>
</evidence>
<evidence type="ECO:0000256" key="5">
    <source>
        <dbReference type="ARBA" id="ARBA00023136"/>
    </source>
</evidence>
<keyword evidence="7 8" id="KW-0807">Transducer</keyword>
<feature type="domain" description="G-protein coupled receptors family 1 profile" evidence="10">
    <location>
        <begin position="86"/>
        <end position="359"/>
    </location>
</feature>
<dbReference type="Pfam" id="PF00001">
    <property type="entry name" value="7tm_1"/>
    <property type="match status" value="1"/>
</dbReference>
<dbReference type="EMBL" id="CADEPM010000002">
    <property type="protein sequence ID" value="CAB3399635.1"/>
    <property type="molecule type" value="Genomic_DNA"/>
</dbReference>
<dbReference type="PRINTS" id="PR00237">
    <property type="entry name" value="GPCRRHODOPSN"/>
</dbReference>
<keyword evidence="12" id="KW-1185">Reference proteome</keyword>
<comment type="subcellular location">
    <subcellularLocation>
        <location evidence="1">Membrane</location>
        <topology evidence="1">Multi-pass membrane protein</topology>
    </subcellularLocation>
</comment>
<evidence type="ECO:0000256" key="9">
    <source>
        <dbReference type="SAM" id="Phobius"/>
    </source>
</evidence>
<dbReference type="PANTHER" id="PTHR24243">
    <property type="entry name" value="G-PROTEIN COUPLED RECEPTOR"/>
    <property type="match status" value="1"/>
</dbReference>
<keyword evidence="2 8" id="KW-0812">Transmembrane</keyword>
<feature type="transmembrane region" description="Helical" evidence="9">
    <location>
        <begin position="106"/>
        <end position="125"/>
    </location>
</feature>
<evidence type="ECO:0000313" key="11">
    <source>
        <dbReference type="EMBL" id="CAB3399635.1"/>
    </source>
</evidence>
<evidence type="ECO:0000256" key="6">
    <source>
        <dbReference type="ARBA" id="ARBA00023170"/>
    </source>
</evidence>
<feature type="transmembrane region" description="Helical" evidence="9">
    <location>
        <begin position="296"/>
        <end position="318"/>
    </location>
</feature>
<evidence type="ECO:0000313" key="12">
    <source>
        <dbReference type="Proteomes" id="UP000494206"/>
    </source>
</evidence>
<sequence length="394" mass="45906">MDIAGNKNTATYVSAMSEKVNELCANSTDNCYCLAQMCPIVYNHSVWLKEKCYMEKCFISKRALDDVMLYRVTALYAFIFLVGVFGNVTTCLVMKRHPLMKTHASMYLFNLAVSDLVTLTVGLPFEVMMNWNQYPWPFPDCICNLKALIAETTSSVSMLTILVFAVERYVAICHPLYLMKVQPFKRNIRSIIWFTWIFSIFCAMPFAIHHRTDFMIKSWPYTNNNEPVLSSKLCMVAVMFDRSLEPTFKKLFHFSAIAFFVIPLLAILILYARIACQVSKSSRIQMQRESDGREELQMRINAILCSIVLSFFICYLPFQMQRLLFFYVDNEWILLINQYIYFISGFLFYLATIVNPILYNLVSSRFRKASKDILLALIFHKSIDYQRTVSKYSM</sequence>